<feature type="transmembrane region" description="Helical" evidence="8">
    <location>
        <begin position="77"/>
        <end position="96"/>
    </location>
</feature>
<keyword evidence="4 8" id="KW-0812">Transmembrane</keyword>
<feature type="transmembrane region" description="Helical" evidence="8">
    <location>
        <begin position="108"/>
        <end position="129"/>
    </location>
</feature>
<gene>
    <name evidence="9" type="ORF">EDD77_1238</name>
</gene>
<dbReference type="PIRSF" id="PIRSF500217">
    <property type="entry name" value="AlgI"/>
    <property type="match status" value="1"/>
</dbReference>
<keyword evidence="6 7" id="KW-0472">Membrane</keyword>
<dbReference type="Pfam" id="PF03062">
    <property type="entry name" value="MBOAT"/>
    <property type="match status" value="1"/>
</dbReference>
<reference evidence="9 10" key="1">
    <citation type="submission" date="2019-03" db="EMBL/GenBank/DDBJ databases">
        <title>Genomic Encyclopedia of Type Strains, Phase IV (KMG-IV): sequencing the most valuable type-strain genomes for metagenomic binning, comparative biology and taxonomic classification.</title>
        <authorList>
            <person name="Goeker M."/>
        </authorList>
    </citation>
    <scope>NUCLEOTIDE SEQUENCE [LARGE SCALE GENOMIC DNA]</scope>
    <source>
        <strain evidence="9 10">DSM 100451</strain>
    </source>
</reference>
<feature type="transmembrane region" description="Helical" evidence="8">
    <location>
        <begin position="441"/>
        <end position="467"/>
    </location>
</feature>
<keyword evidence="5 8" id="KW-1133">Transmembrane helix</keyword>
<evidence type="ECO:0000256" key="7">
    <source>
        <dbReference type="PIRNR" id="PIRNR016636"/>
    </source>
</evidence>
<dbReference type="GeneID" id="97382365"/>
<dbReference type="InterPro" id="IPR004299">
    <property type="entry name" value="MBOAT_fam"/>
</dbReference>
<evidence type="ECO:0000256" key="8">
    <source>
        <dbReference type="SAM" id="Phobius"/>
    </source>
</evidence>
<keyword evidence="3 7" id="KW-1003">Cell membrane</keyword>
<comment type="subcellular location">
    <subcellularLocation>
        <location evidence="1">Cell membrane</location>
        <topology evidence="1">Multi-pass membrane protein</topology>
    </subcellularLocation>
</comment>
<evidence type="ECO:0000256" key="3">
    <source>
        <dbReference type="ARBA" id="ARBA00022475"/>
    </source>
</evidence>
<feature type="transmembrane region" description="Helical" evidence="8">
    <location>
        <begin position="46"/>
        <end position="65"/>
    </location>
</feature>
<evidence type="ECO:0000256" key="4">
    <source>
        <dbReference type="ARBA" id="ARBA00022692"/>
    </source>
</evidence>
<feature type="transmembrane region" description="Helical" evidence="8">
    <location>
        <begin position="311"/>
        <end position="338"/>
    </location>
</feature>
<organism evidence="9 10">
    <name type="scientific">Allofournierella massiliensis</name>
    <dbReference type="NCBI Taxonomy" id="1650663"/>
    <lineage>
        <taxon>Bacteria</taxon>
        <taxon>Bacillati</taxon>
        <taxon>Bacillota</taxon>
        <taxon>Clostridia</taxon>
        <taxon>Eubacteriales</taxon>
        <taxon>Oscillospiraceae</taxon>
        <taxon>Allofournierella</taxon>
    </lineage>
</organism>
<dbReference type="OrthoDB" id="9805788at2"/>
<protein>
    <submittedName>
        <fullName evidence="9">D-alanyl-lipoteichoic acid acyltransferase DltB (MBOAT superfamily)</fullName>
    </submittedName>
</protein>
<dbReference type="PANTHER" id="PTHR13285">
    <property type="entry name" value="ACYLTRANSFERASE"/>
    <property type="match status" value="1"/>
</dbReference>
<dbReference type="RefSeq" id="WP_058963685.1">
    <property type="nucleotide sequence ID" value="NZ_CABKVM010000015.1"/>
</dbReference>
<sequence>MQFNSIDFLIYFPIVTLLYFLLPQKIKWVWLLACSVYFYMCWKAKYIILIGFSILVTYAGSLLIQRWRQKRPALARLTLAGVLLSNFTVLFAFKYYGFFSTVLETASAGHLLLPAFRFALPVGISFYTFQALGYSIDVYRGDLKAERNPFRYALFVCFFPQLVAGPIERATNLLPQFYERHSFDYDRMKQGLLLMGWGLFQKIVIADRMAVIVDHVYGEYQTAPGSALAVATVAFSFQIYCDFASYSNIAIGAAQVLGYRLMQNFNAPYLACSIKEFWRRWHISLSTWFKDYLYIPLGGSRRGTARTCLNVMIVFLVSGLWHGAAATFVVWGALHGLFQVVQTLWYKANARRLQTAGSLLPPAAARLGTFVLVNIAWVFFRAESISQAGAILFRISTRWAESPFTLAALGLSLPDCVVGILAVGLLIAVDVISQKRDLRQWLVNLPLAAQWLIYLGGIAVVAVFGVYGPEYETAPFIYFQF</sequence>
<proteinExistence type="inferred from homology"/>
<comment type="similarity">
    <text evidence="2 7">Belongs to the membrane-bound acyltransferase family.</text>
</comment>
<dbReference type="PIRSF" id="PIRSF016636">
    <property type="entry name" value="AlgI_DltB"/>
    <property type="match status" value="1"/>
</dbReference>
<dbReference type="EMBL" id="SLUM01000023">
    <property type="protein sequence ID" value="TCL54152.1"/>
    <property type="molecule type" value="Genomic_DNA"/>
</dbReference>
<evidence type="ECO:0000256" key="1">
    <source>
        <dbReference type="ARBA" id="ARBA00004651"/>
    </source>
</evidence>
<keyword evidence="7 9" id="KW-0012">Acyltransferase</keyword>
<dbReference type="AlphaFoldDB" id="A0A4V6NGJ5"/>
<accession>A0A4V6NGJ5</accession>
<feature type="transmembrane region" description="Helical" evidence="8">
    <location>
        <begin position="7"/>
        <end position="26"/>
    </location>
</feature>
<dbReference type="PANTHER" id="PTHR13285:SF18">
    <property type="entry name" value="PROTEIN-CYSTEINE N-PALMITOYLTRANSFERASE RASP"/>
    <property type="match status" value="1"/>
</dbReference>
<feature type="transmembrane region" description="Helical" evidence="8">
    <location>
        <begin position="406"/>
        <end position="429"/>
    </location>
</feature>
<dbReference type="GO" id="GO:0005886">
    <property type="term" value="C:plasma membrane"/>
    <property type="evidence" value="ECO:0007669"/>
    <property type="project" value="UniProtKB-SubCell"/>
</dbReference>
<comment type="caution">
    <text evidence="9">The sequence shown here is derived from an EMBL/GenBank/DDBJ whole genome shotgun (WGS) entry which is preliminary data.</text>
</comment>
<dbReference type="InterPro" id="IPR051085">
    <property type="entry name" value="MB_O-acyltransferase"/>
</dbReference>
<dbReference type="GO" id="GO:0042121">
    <property type="term" value="P:alginic acid biosynthetic process"/>
    <property type="evidence" value="ECO:0007669"/>
    <property type="project" value="InterPro"/>
</dbReference>
<evidence type="ECO:0000256" key="5">
    <source>
        <dbReference type="ARBA" id="ARBA00022989"/>
    </source>
</evidence>
<dbReference type="STRING" id="1650663.GCA_001486665_01211"/>
<evidence type="ECO:0000256" key="6">
    <source>
        <dbReference type="ARBA" id="ARBA00023136"/>
    </source>
</evidence>
<keyword evidence="7 9" id="KW-0808">Transferase</keyword>
<evidence type="ECO:0000313" key="9">
    <source>
        <dbReference type="EMBL" id="TCL54152.1"/>
    </source>
</evidence>
<evidence type="ECO:0000313" key="10">
    <source>
        <dbReference type="Proteomes" id="UP000295184"/>
    </source>
</evidence>
<dbReference type="InterPro" id="IPR028362">
    <property type="entry name" value="AlgI"/>
</dbReference>
<evidence type="ECO:0000256" key="2">
    <source>
        <dbReference type="ARBA" id="ARBA00010323"/>
    </source>
</evidence>
<dbReference type="GO" id="GO:0016746">
    <property type="term" value="F:acyltransferase activity"/>
    <property type="evidence" value="ECO:0007669"/>
    <property type="project" value="UniProtKB-KW"/>
</dbReference>
<dbReference type="InterPro" id="IPR024194">
    <property type="entry name" value="Ac/AlaTfrase_AlgI/DltB"/>
</dbReference>
<dbReference type="Proteomes" id="UP000295184">
    <property type="component" value="Unassembled WGS sequence"/>
</dbReference>
<name>A0A4V6NGJ5_9FIRM</name>